<evidence type="ECO:0000256" key="1">
    <source>
        <dbReference type="SAM" id="MobiDB-lite"/>
    </source>
</evidence>
<dbReference type="InParanoid" id="F4W579"/>
<dbReference type="Proteomes" id="UP000007755">
    <property type="component" value="Unassembled WGS sequence"/>
</dbReference>
<proteinExistence type="predicted"/>
<accession>F4W579</accession>
<dbReference type="AlphaFoldDB" id="F4W579"/>
<reference evidence="2" key="1">
    <citation type="submission" date="2011-02" db="EMBL/GenBank/DDBJ databases">
        <title>The genome of the leaf-cutting ant Acromyrmex echinatior suggests key adaptations to social evolution and fungus farming.</title>
        <authorList>
            <person name="Nygaard S."/>
            <person name="Zhang G."/>
        </authorList>
    </citation>
    <scope>NUCLEOTIDE SEQUENCE</scope>
</reference>
<dbReference type="Pfam" id="PF24664">
    <property type="entry name" value="Monjiviricetes_fusion"/>
    <property type="match status" value="1"/>
</dbReference>
<keyword evidence="3" id="KW-1185">Reference proteome</keyword>
<feature type="compositionally biased region" description="Basic residues" evidence="1">
    <location>
        <begin position="112"/>
        <end position="139"/>
    </location>
</feature>
<feature type="region of interest" description="Disordered" evidence="1">
    <location>
        <begin position="91"/>
        <end position="142"/>
    </location>
</feature>
<dbReference type="EMBL" id="GL887634">
    <property type="protein sequence ID" value="EGI70631.1"/>
    <property type="molecule type" value="Genomic_DNA"/>
</dbReference>
<protein>
    <submittedName>
        <fullName evidence="2">Uncharacterized protein</fullName>
    </submittedName>
</protein>
<organism evidence="3">
    <name type="scientific">Acromyrmex echinatior</name>
    <name type="common">Panamanian leafcutter ant</name>
    <name type="synonym">Acromyrmex octospinosus echinatior</name>
    <dbReference type="NCBI Taxonomy" id="103372"/>
    <lineage>
        <taxon>Eukaryota</taxon>
        <taxon>Metazoa</taxon>
        <taxon>Ecdysozoa</taxon>
        <taxon>Arthropoda</taxon>
        <taxon>Hexapoda</taxon>
        <taxon>Insecta</taxon>
        <taxon>Pterygota</taxon>
        <taxon>Neoptera</taxon>
        <taxon>Endopterygota</taxon>
        <taxon>Hymenoptera</taxon>
        <taxon>Apocrita</taxon>
        <taxon>Aculeata</taxon>
        <taxon>Formicoidea</taxon>
        <taxon>Formicidae</taxon>
        <taxon>Myrmicinae</taxon>
        <taxon>Acromyrmex</taxon>
    </lineage>
</organism>
<evidence type="ECO:0000313" key="2">
    <source>
        <dbReference type="EMBL" id="EGI70631.1"/>
    </source>
</evidence>
<feature type="compositionally biased region" description="Basic and acidic residues" evidence="1">
    <location>
        <begin position="91"/>
        <end position="104"/>
    </location>
</feature>
<name>F4W579_ACREC</name>
<sequence>MTCTVSAYSDPYENWGNVIILGNLKITLQDYIADVRINTNRVHLKLKVTCELSSTYCTDMEGGDTFWDSYLSLQSFQLWRSIEDREQRLPEFARGTNPKDDTKGAHAAPSSRSRRYRRIRGHSRKPRMATRNYNRRQQKRNSCDLSTGAVTWNADYSSSARFLKDGSGYCEWFIVTADFGVFREFRYLTETPVRYVTEETLGLLKHLDKNLRPLPRRNPK</sequence>
<gene>
    <name evidence="2" type="ORF">G5I_00571</name>
</gene>
<evidence type="ECO:0000313" key="3">
    <source>
        <dbReference type="Proteomes" id="UP000007755"/>
    </source>
</evidence>